<feature type="transmembrane region" description="Helical" evidence="1">
    <location>
        <begin position="113"/>
        <end position="133"/>
    </location>
</feature>
<organism evidence="3">
    <name type="scientific">Caenorhabditis remanei</name>
    <name type="common">Caenorhabditis vulgaris</name>
    <dbReference type="NCBI Taxonomy" id="31234"/>
    <lineage>
        <taxon>Eukaryota</taxon>
        <taxon>Metazoa</taxon>
        <taxon>Ecdysozoa</taxon>
        <taxon>Nematoda</taxon>
        <taxon>Chromadorea</taxon>
        <taxon>Rhabditida</taxon>
        <taxon>Rhabditina</taxon>
        <taxon>Rhabditomorpha</taxon>
        <taxon>Rhabditoidea</taxon>
        <taxon>Rhabditidae</taxon>
        <taxon>Peloderinae</taxon>
        <taxon>Caenorhabditis</taxon>
    </lineage>
</organism>
<feature type="transmembrane region" description="Helical" evidence="1">
    <location>
        <begin position="26"/>
        <end position="44"/>
    </location>
</feature>
<dbReference type="InParanoid" id="E3NTW5"/>
<dbReference type="InterPro" id="IPR052665">
    <property type="entry name" value="Neuropeptide-GPCR"/>
</dbReference>
<protein>
    <submittedName>
        <fullName evidence="2">Uncharacterized protein</fullName>
    </submittedName>
</protein>
<evidence type="ECO:0000256" key="1">
    <source>
        <dbReference type="SAM" id="Phobius"/>
    </source>
</evidence>
<gene>
    <name evidence="2" type="ORF">CRE_16570</name>
</gene>
<feature type="transmembrane region" description="Helical" evidence="1">
    <location>
        <begin position="65"/>
        <end position="83"/>
    </location>
</feature>
<dbReference type="Proteomes" id="UP000008281">
    <property type="component" value="Unassembled WGS sequence"/>
</dbReference>
<dbReference type="InterPro" id="IPR019426">
    <property type="entry name" value="7TM_GPCR_serpentine_rcpt_Srv"/>
</dbReference>
<reference evidence="2" key="1">
    <citation type="submission" date="2007-07" db="EMBL/GenBank/DDBJ databases">
        <title>PCAP assembly of the Caenorhabditis remanei genome.</title>
        <authorList>
            <consortium name="The Caenorhabditis remanei Sequencing Consortium"/>
            <person name="Wilson R.K."/>
        </authorList>
    </citation>
    <scope>NUCLEOTIDE SEQUENCE [LARGE SCALE GENOMIC DNA]</scope>
    <source>
        <strain evidence="2">PB4641</strain>
    </source>
</reference>
<dbReference type="GO" id="GO:0016020">
    <property type="term" value="C:membrane"/>
    <property type="evidence" value="ECO:0007669"/>
    <property type="project" value="TreeGrafter"/>
</dbReference>
<dbReference type="HOGENOM" id="CLU_915994_0_0_1"/>
<feature type="transmembrane region" description="Helical" evidence="1">
    <location>
        <begin position="194"/>
        <end position="215"/>
    </location>
</feature>
<evidence type="ECO:0000313" key="2">
    <source>
        <dbReference type="EMBL" id="EFO93312.1"/>
    </source>
</evidence>
<dbReference type="Pfam" id="PF10323">
    <property type="entry name" value="7TM_GPCR_Srv"/>
    <property type="match status" value="2"/>
</dbReference>
<dbReference type="SUPFAM" id="SSF81321">
    <property type="entry name" value="Family A G protein-coupled receptor-like"/>
    <property type="match status" value="1"/>
</dbReference>
<keyword evidence="1" id="KW-0472">Membrane</keyword>
<dbReference type="PANTHER" id="PTHR24224">
    <property type="entry name" value="CARDIOACCELERATORY PEPTIDE RECEPTOR-RELATED"/>
    <property type="match status" value="1"/>
</dbReference>
<keyword evidence="3" id="KW-1185">Reference proteome</keyword>
<dbReference type="PANTHER" id="PTHR24224:SF12">
    <property type="entry name" value="G-PROTEIN COUPLED RECEPTORS FAMILY 1 PROFILE DOMAIN-CONTAINING PROTEIN-RELATED"/>
    <property type="match status" value="1"/>
</dbReference>
<dbReference type="OrthoDB" id="5868253at2759"/>
<sequence>MKIYHSPRVGVSGRIDFTFFSVFLNGAYWSIVFRAHGIVLLTIHRYLVIVKPLSGLTHFIQNEKMLFILVRFWIPPFIFNVILFSDNRIQFHFANILTFAMDTSIVNVSNNEIISDLLSLTFYTVLKLSTSLFPEYFFFQEAIPFAQIFLNGVYWSIVFRAHGIALLTIHRYLVIVKPSSVLTHFIQREKQLLICIRFWIPPIIFNCFFFLEWKIRYKLDGFLIFVMDTSIVDRYSKLIIVFLGISCLLCLFSYLSIIVFVRSKVQTMSQSIKRELRLALQMSLPFAGLLALLLYMTFYATHRN</sequence>
<dbReference type="Gene3D" id="1.20.1070.10">
    <property type="entry name" value="Rhodopsin 7-helix transmembrane proteins"/>
    <property type="match status" value="1"/>
</dbReference>
<name>E3NTW5_CAERE</name>
<dbReference type="AlphaFoldDB" id="E3NTW5"/>
<proteinExistence type="predicted"/>
<accession>E3NTW5</accession>
<feature type="transmembrane region" description="Helical" evidence="1">
    <location>
        <begin position="235"/>
        <end position="261"/>
    </location>
</feature>
<dbReference type="EMBL" id="DS270337">
    <property type="protein sequence ID" value="EFO93312.1"/>
    <property type="molecule type" value="Genomic_DNA"/>
</dbReference>
<evidence type="ECO:0000313" key="3">
    <source>
        <dbReference type="Proteomes" id="UP000008281"/>
    </source>
</evidence>
<keyword evidence="1" id="KW-0812">Transmembrane</keyword>
<feature type="transmembrane region" description="Helical" evidence="1">
    <location>
        <begin position="282"/>
        <end position="301"/>
    </location>
</feature>
<keyword evidence="1" id="KW-1133">Transmembrane helix</keyword>